<dbReference type="Proteomes" id="UP000253845">
    <property type="component" value="Unassembled WGS sequence"/>
</dbReference>
<protein>
    <recommendedName>
        <fullName evidence="2">Nucleolar protein Dnt1-like N-terminal domain-containing protein</fullName>
    </recommendedName>
</protein>
<feature type="compositionally biased region" description="Polar residues" evidence="1">
    <location>
        <begin position="678"/>
        <end position="703"/>
    </location>
</feature>
<feature type="compositionally biased region" description="Low complexity" evidence="1">
    <location>
        <begin position="888"/>
        <end position="897"/>
    </location>
</feature>
<feature type="compositionally biased region" description="Acidic residues" evidence="1">
    <location>
        <begin position="772"/>
        <end position="794"/>
    </location>
</feature>
<dbReference type="InterPro" id="IPR018844">
    <property type="entry name" value="Dnt1-like_N"/>
</dbReference>
<feature type="compositionally biased region" description="Polar residues" evidence="1">
    <location>
        <begin position="184"/>
        <end position="198"/>
    </location>
</feature>
<dbReference type="EMBL" id="KZ851942">
    <property type="protein sequence ID" value="RDH16052.1"/>
    <property type="molecule type" value="Genomic_DNA"/>
</dbReference>
<feature type="compositionally biased region" description="Basic and acidic residues" evidence="1">
    <location>
        <begin position="286"/>
        <end position="302"/>
    </location>
</feature>
<proteinExistence type="predicted"/>
<feature type="compositionally biased region" description="Polar residues" evidence="1">
    <location>
        <begin position="802"/>
        <end position="812"/>
    </location>
</feature>
<feature type="compositionally biased region" description="Acidic residues" evidence="1">
    <location>
        <begin position="334"/>
        <end position="355"/>
    </location>
</feature>
<feature type="compositionally biased region" description="Low complexity" evidence="1">
    <location>
        <begin position="813"/>
        <end position="828"/>
    </location>
</feature>
<feature type="compositionally biased region" description="Polar residues" evidence="1">
    <location>
        <begin position="518"/>
        <end position="528"/>
    </location>
</feature>
<dbReference type="Pfam" id="PF10407">
    <property type="entry name" value="Cytokin_check_N"/>
    <property type="match status" value="1"/>
</dbReference>
<dbReference type="AlphaFoldDB" id="A0A370BRP6"/>
<name>A0A370BRP6_ASPNG</name>
<evidence type="ECO:0000259" key="2">
    <source>
        <dbReference type="Pfam" id="PF10407"/>
    </source>
</evidence>
<reference evidence="3 4" key="1">
    <citation type="submission" date="2018-07" db="EMBL/GenBank/DDBJ databases">
        <title>Section-level genome sequencing of Aspergillus section Nigri to investigate inter- and intra-species variation.</title>
        <authorList>
            <consortium name="DOE Joint Genome Institute"/>
            <person name="Vesth T.C."/>
            <person name="Nybo J.L."/>
            <person name="Theobald S."/>
            <person name="Frisvad J.C."/>
            <person name="Larsen T.O."/>
            <person name="Nielsen K.F."/>
            <person name="Hoof J.B."/>
            <person name="Brandl J."/>
            <person name="Salamov A."/>
            <person name="Riley R."/>
            <person name="Gladden J.M."/>
            <person name="Phatale P."/>
            <person name="Nielsen M.T."/>
            <person name="Lyhne E.K."/>
            <person name="Kogle M.E."/>
            <person name="Strasser K."/>
            <person name="McDonnell E."/>
            <person name="Barry K."/>
            <person name="Clum A."/>
            <person name="Chen C."/>
            <person name="Nolan M."/>
            <person name="Sandor L."/>
            <person name="Kuo A."/>
            <person name="Lipzen A."/>
            <person name="Hainaut M."/>
            <person name="Drula E."/>
            <person name="Tsang A."/>
            <person name="Magnuson J.K."/>
            <person name="Henrissat B."/>
            <person name="Wiebenga A."/>
            <person name="Simmons B.A."/>
            <person name="Makela M.R."/>
            <person name="De vries R.P."/>
            <person name="Grigoriev I.V."/>
            <person name="Mortensen U.H."/>
            <person name="Baker S.E."/>
            <person name="Andersen M.R."/>
        </authorList>
    </citation>
    <scope>NUCLEOTIDE SEQUENCE [LARGE SCALE GENOMIC DNA]</scope>
    <source>
        <strain evidence="3 4">ATCC 13496</strain>
    </source>
</reference>
<feature type="compositionally biased region" description="Basic and acidic residues" evidence="1">
    <location>
        <begin position="202"/>
        <end position="218"/>
    </location>
</feature>
<organism evidence="3 4">
    <name type="scientific">Aspergillus niger ATCC 13496</name>
    <dbReference type="NCBI Taxonomy" id="1353008"/>
    <lineage>
        <taxon>Eukaryota</taxon>
        <taxon>Fungi</taxon>
        <taxon>Dikarya</taxon>
        <taxon>Ascomycota</taxon>
        <taxon>Pezizomycotina</taxon>
        <taxon>Eurotiomycetes</taxon>
        <taxon>Eurotiomycetidae</taxon>
        <taxon>Eurotiales</taxon>
        <taxon>Aspergillaceae</taxon>
        <taxon>Aspergillus</taxon>
        <taxon>Aspergillus subgen. Circumdati</taxon>
    </lineage>
</organism>
<feature type="compositionally biased region" description="Polar residues" evidence="1">
    <location>
        <begin position="255"/>
        <end position="266"/>
    </location>
</feature>
<accession>A0A370BRP6</accession>
<evidence type="ECO:0000313" key="4">
    <source>
        <dbReference type="Proteomes" id="UP000253845"/>
    </source>
</evidence>
<gene>
    <name evidence="3" type="ORF">M747DRAFT_334626</name>
</gene>
<evidence type="ECO:0000256" key="1">
    <source>
        <dbReference type="SAM" id="MobiDB-lite"/>
    </source>
</evidence>
<feature type="compositionally biased region" description="Basic and acidic residues" evidence="1">
    <location>
        <begin position="225"/>
        <end position="235"/>
    </location>
</feature>
<feature type="compositionally biased region" description="Basic and acidic residues" evidence="1">
    <location>
        <begin position="532"/>
        <end position="541"/>
    </location>
</feature>
<feature type="region of interest" description="Disordered" evidence="1">
    <location>
        <begin position="631"/>
        <end position="897"/>
    </location>
</feature>
<feature type="compositionally biased region" description="Basic and acidic residues" evidence="1">
    <location>
        <begin position="491"/>
        <end position="501"/>
    </location>
</feature>
<feature type="region of interest" description="Disordered" evidence="1">
    <location>
        <begin position="25"/>
        <end position="46"/>
    </location>
</feature>
<feature type="compositionally biased region" description="Basic and acidic residues" evidence="1">
    <location>
        <begin position="28"/>
        <end position="39"/>
    </location>
</feature>
<feature type="domain" description="Nucleolar protein Dnt1-like N-terminal" evidence="2">
    <location>
        <begin position="55"/>
        <end position="115"/>
    </location>
</feature>
<dbReference type="VEuPathDB" id="FungiDB:M747DRAFT_334626"/>
<feature type="compositionally biased region" description="Polar residues" evidence="1">
    <location>
        <begin position="646"/>
        <end position="662"/>
    </location>
</feature>
<feature type="region of interest" description="Disordered" evidence="1">
    <location>
        <begin position="178"/>
        <end position="555"/>
    </location>
</feature>
<sequence>MVFLRLRVKVYPREQVAPTPSFSFRSILGDRDRDRDDASRGTNGSSGGKPVAFLLVLEKPEDITLGGLAGLIQDKWRKLRPNAEPLDIKKLLDDDHESDDLDADMTVAEVFVDNGRARQDLSDQRGTVRVIQKPGQYAPVRFPSVTQDWDAAAQNFERQIQVKKEAVKKAMDQIPTIHEEENNEYSNAGSVSARSSAWSPYENRRSEIPVSSVEKDEVPGSPAPWDKKPVLHEEDSQNQVGSSIAATPLHKRMQSQELGDSPSHTPTPEERAASRHNSSQGSARQPVKEATESKANGSHEMESIDGSLSPLSTRKPPQRRQVPEPQPPAPVVDVDSESESESEDESEDETGDENNENVAPPSAQKNKLQNGDVEMHDTVESTEEQPQSSNSNSRKRKLSQDSFEPSKEPRLSEPGSTHATPKGIKDSMVTVEDSAVPPPNFLAPNGTPEIPSSAPTIRRGSVSLAPYSTPSKAQAPLDKVKNLHSALRKSSPAERPSERRSVSFAESDEVVFAGSQPVPKSNPQSTSKSRAKSSDPDRRTSDPSSMVFPASVPKERLDQLMEEANRKIEQDKQYEEKLQAKLQTAREQKASAQYIRKLQELTDAWTALKKAEKHQKTKTVAQRKFDTLQKEVDRLEATQKPKPASATPQKKQQSTTPRTQPTDAVKLPTPHDTKFASDSKSPASESHTQPQKTSPMQMRTRSASKLDASPKIVPSEPQSSFASDNLDLPPMDRTVHRAGSSKPSGTPVRASTVKSPEKAPKPSPQAPIELSSDSEESEESDSEPESESESEEEEEKKPAIRQTASSPVKANTATPSQVPASQPAPSQTWARPSSATRTTRTTLKSLIQNQKKELEAKTQPKRAANSQPQKRSVYSPPSDDSESESESESSSSDSDSD</sequence>
<evidence type="ECO:0000313" key="3">
    <source>
        <dbReference type="EMBL" id="RDH16052.1"/>
    </source>
</evidence>